<proteinExistence type="predicted"/>
<accession>A0ABR7TH32</accession>
<gene>
    <name evidence="1" type="ORF">ICL07_05375</name>
</gene>
<evidence type="ECO:0000313" key="2">
    <source>
        <dbReference type="Proteomes" id="UP000659124"/>
    </source>
</evidence>
<comment type="caution">
    <text evidence="1">The sequence shown here is derived from an EMBL/GenBank/DDBJ whole genome shotgun (WGS) entry which is preliminary data.</text>
</comment>
<organism evidence="1 2">
    <name type="scientific">Chitinophaga qingshengii</name>
    <dbReference type="NCBI Taxonomy" id="1569794"/>
    <lineage>
        <taxon>Bacteria</taxon>
        <taxon>Pseudomonadati</taxon>
        <taxon>Bacteroidota</taxon>
        <taxon>Chitinophagia</taxon>
        <taxon>Chitinophagales</taxon>
        <taxon>Chitinophagaceae</taxon>
        <taxon>Chitinophaga</taxon>
    </lineage>
</organism>
<reference evidence="1 2" key="1">
    <citation type="submission" date="2020-09" db="EMBL/GenBank/DDBJ databases">
        <title>Genome sequences of type strains of Chitinophaga qingshengii and Chitinophaga varians.</title>
        <authorList>
            <person name="Kittiwongwattana C."/>
        </authorList>
    </citation>
    <scope>NUCLEOTIDE SEQUENCE [LARGE SCALE GENOMIC DNA]</scope>
    <source>
        <strain evidence="1 2">JCM 30026</strain>
    </source>
</reference>
<dbReference type="RefSeq" id="WP_188086894.1">
    <property type="nucleotide sequence ID" value="NZ_JACVFC010000001.1"/>
</dbReference>
<dbReference type="Proteomes" id="UP000659124">
    <property type="component" value="Unassembled WGS sequence"/>
</dbReference>
<name>A0ABR7TH32_9BACT</name>
<sequence>MQFSLPYFGEINLQQLEERYDADTDTGVSLDINFDKTSIDAERAELIKQYLQDLDALEQQCLTAIQEDYQIADSSTYEYTRFWMEELTAEELAGLVGEAGSDEEKAAALLSRIQLKRVGFYPDGAYGAPQFATFDYGIKIDDEFQDLLIVVQWNDQRGIDYITTES</sequence>
<keyword evidence="2" id="KW-1185">Reference proteome</keyword>
<dbReference type="EMBL" id="JACVFC010000001">
    <property type="protein sequence ID" value="MBC9929797.1"/>
    <property type="molecule type" value="Genomic_DNA"/>
</dbReference>
<protein>
    <submittedName>
        <fullName evidence="1">DUF2004 domain-containing protein</fullName>
    </submittedName>
</protein>
<evidence type="ECO:0000313" key="1">
    <source>
        <dbReference type="EMBL" id="MBC9929797.1"/>
    </source>
</evidence>